<dbReference type="PANTHER" id="PTHR42776:SF13">
    <property type="entry name" value="DIPEPTIDYL-PEPTIDASE 5"/>
    <property type="match status" value="1"/>
</dbReference>
<sequence length="780" mass="83974">MTLAVAKFTPEAMLQATRRSAAVPNASGTRALYSTSTYSFEEHRKHVQIRVLDLGTGQSRPVVEDQNSLEPVWISDDDFVYFQSVGKGQTALVLGHAGRPPSGEEDKDKDKDKEKPELKQTIATFDGNLSSLKVTRLRNGTLGFACAALATPSGQLANPETETPAASSARVYTALYARHWDAWTGPNRNALWYGALRRRPVDETGGCGCGWALATPTLTNALRGTALSSPVAPFGGTGDFDVGPTGLVFVARDPALDPALHTKTDLYYVALATFAEASPPAPPVRVATPPALEGYTNAPVFAHDGRRVVCTRMRSRCYEADKPRLLLVRDIAAGAEGGRDNVVEFFATEDGAGGWDARPEGPIVWSADDETLYVTAEVEARARIFRLPSDPAKAKPEAAARGGGGGGGGGGGPVRLDSGEGSVADVRLLGGRSSSAGDRLLVTSSSLIDNSCYSVVDTDKPSVEVISSNSKRGRAFGLSRAQVADFWFPRGRGGDDDDDDDDGAMCHALVVRPSDFDAGRRYPLALLIHGGPQGAWLDGWSTRWNPAVFAEQGYVVVCPNPTGSTGYGQARVDAIRGQWGGRPYEDLASCLAHVGSTMPYVDVGRAVALGASYGGYMINWIQGHPLGRKFKALVCHDGSFSTLSQWSTEELFFPIHDFGGTLWDNRAGYEKWDPARFVGAWQTPQLIIHGELDYRLPITEGLAPFNVLQARGVPSKLVVFPDENHWVLKHENSLVWHREVLDWINRYTSPEGSKQGKDAGEEVGAGRLCVDHPPSEFEAC</sequence>
<dbReference type="GO" id="GO:0004252">
    <property type="term" value="F:serine-type endopeptidase activity"/>
    <property type="evidence" value="ECO:0007669"/>
    <property type="project" value="TreeGrafter"/>
</dbReference>
<keyword evidence="4" id="KW-0378">Hydrolase</keyword>
<keyword evidence="5" id="KW-0720">Serine protease</keyword>
<dbReference type="InterPro" id="IPR029058">
    <property type="entry name" value="AB_hydrolase_fold"/>
</dbReference>
<evidence type="ECO:0000256" key="4">
    <source>
        <dbReference type="ARBA" id="ARBA00022801"/>
    </source>
</evidence>
<dbReference type="FunFam" id="3.40.50.1820:FF:000028">
    <property type="entry name" value="S9 family peptidase"/>
    <property type="match status" value="1"/>
</dbReference>
<dbReference type="EMBL" id="JAQQPM010000004">
    <property type="protein sequence ID" value="KAK2070475.1"/>
    <property type="molecule type" value="Genomic_DNA"/>
</dbReference>
<dbReference type="Gene3D" id="3.40.50.1820">
    <property type="entry name" value="alpha/beta hydrolase"/>
    <property type="match status" value="1"/>
</dbReference>
<dbReference type="Pfam" id="PF00326">
    <property type="entry name" value="Peptidase_S9"/>
    <property type="match status" value="1"/>
</dbReference>
<evidence type="ECO:0000256" key="1">
    <source>
        <dbReference type="ARBA" id="ARBA00010040"/>
    </source>
</evidence>
<proteinExistence type="inferred from homology"/>
<evidence type="ECO:0000256" key="7">
    <source>
        <dbReference type="SAM" id="MobiDB-lite"/>
    </source>
</evidence>
<dbReference type="AlphaFoldDB" id="A0AAD9I4Q9"/>
<dbReference type="Proteomes" id="UP001217918">
    <property type="component" value="Unassembled WGS sequence"/>
</dbReference>
<evidence type="ECO:0000256" key="2">
    <source>
        <dbReference type="ARBA" id="ARBA00022670"/>
    </source>
</evidence>
<evidence type="ECO:0000256" key="3">
    <source>
        <dbReference type="ARBA" id="ARBA00022729"/>
    </source>
</evidence>
<dbReference type="SUPFAM" id="SSF82171">
    <property type="entry name" value="DPP6 N-terminal domain-like"/>
    <property type="match status" value="1"/>
</dbReference>
<evidence type="ECO:0000256" key="5">
    <source>
        <dbReference type="ARBA" id="ARBA00022825"/>
    </source>
</evidence>
<evidence type="ECO:0000313" key="9">
    <source>
        <dbReference type="EMBL" id="KAK2070475.1"/>
    </source>
</evidence>
<organism evidence="9 10">
    <name type="scientific">Phyllachora maydis</name>
    <dbReference type="NCBI Taxonomy" id="1825666"/>
    <lineage>
        <taxon>Eukaryota</taxon>
        <taxon>Fungi</taxon>
        <taxon>Dikarya</taxon>
        <taxon>Ascomycota</taxon>
        <taxon>Pezizomycotina</taxon>
        <taxon>Sordariomycetes</taxon>
        <taxon>Sordariomycetidae</taxon>
        <taxon>Phyllachorales</taxon>
        <taxon>Phyllachoraceae</taxon>
        <taxon>Phyllachora</taxon>
    </lineage>
</organism>
<feature type="compositionally biased region" description="Basic and acidic residues" evidence="7">
    <location>
        <begin position="102"/>
        <end position="116"/>
    </location>
</feature>
<dbReference type="GO" id="GO:0006508">
    <property type="term" value="P:proteolysis"/>
    <property type="evidence" value="ECO:0007669"/>
    <property type="project" value="UniProtKB-KW"/>
</dbReference>
<keyword evidence="10" id="KW-1185">Reference proteome</keyword>
<feature type="region of interest" description="Disordered" evidence="7">
    <location>
        <begin position="92"/>
        <end position="116"/>
    </location>
</feature>
<protein>
    <recommendedName>
        <fullName evidence="6">Dipeptidyl-peptidase V</fullName>
    </recommendedName>
</protein>
<reference evidence="9" key="1">
    <citation type="journal article" date="2023" name="Mol. Plant Microbe Interact.">
        <title>Elucidating the Obligate Nature and Biological Capacity of an Invasive Fungal Corn Pathogen.</title>
        <authorList>
            <person name="MacCready J.S."/>
            <person name="Roggenkamp E.M."/>
            <person name="Gdanetz K."/>
            <person name="Chilvers M.I."/>
        </authorList>
    </citation>
    <scope>NUCLEOTIDE SEQUENCE</scope>
    <source>
        <strain evidence="9">PM02</strain>
    </source>
</reference>
<feature type="domain" description="Peptidase S9 prolyl oligopeptidase catalytic" evidence="8">
    <location>
        <begin position="540"/>
        <end position="748"/>
    </location>
</feature>
<evidence type="ECO:0000313" key="10">
    <source>
        <dbReference type="Proteomes" id="UP001217918"/>
    </source>
</evidence>
<dbReference type="PANTHER" id="PTHR42776">
    <property type="entry name" value="SERINE PEPTIDASE S9 FAMILY MEMBER"/>
    <property type="match status" value="1"/>
</dbReference>
<keyword evidence="3" id="KW-0732">Signal</keyword>
<feature type="region of interest" description="Disordered" evidence="7">
    <location>
        <begin position="391"/>
        <end position="417"/>
    </location>
</feature>
<accession>A0AAD9I4Q9</accession>
<keyword evidence="2" id="KW-0645">Protease</keyword>
<feature type="compositionally biased region" description="Gly residues" evidence="7">
    <location>
        <begin position="401"/>
        <end position="413"/>
    </location>
</feature>
<dbReference type="InterPro" id="IPR001375">
    <property type="entry name" value="Peptidase_S9_cat"/>
</dbReference>
<dbReference type="SUPFAM" id="SSF53474">
    <property type="entry name" value="alpha/beta-Hydrolases"/>
    <property type="match status" value="1"/>
</dbReference>
<comment type="similarity">
    <text evidence="1">Belongs to the peptidase S9C family.</text>
</comment>
<name>A0AAD9I4Q9_9PEZI</name>
<evidence type="ECO:0000259" key="8">
    <source>
        <dbReference type="Pfam" id="PF00326"/>
    </source>
</evidence>
<comment type="caution">
    <text evidence="9">The sequence shown here is derived from an EMBL/GenBank/DDBJ whole genome shotgun (WGS) entry which is preliminary data.</text>
</comment>
<evidence type="ECO:0000256" key="6">
    <source>
        <dbReference type="ARBA" id="ARBA00032829"/>
    </source>
</evidence>
<gene>
    <name evidence="9" type="ORF">P8C59_004964</name>
</gene>